<keyword evidence="2" id="KW-1185">Reference proteome</keyword>
<organism evidence="1 2">
    <name type="scientific">Paraburkholderia steynii</name>
    <dbReference type="NCBI Taxonomy" id="1245441"/>
    <lineage>
        <taxon>Bacteria</taxon>
        <taxon>Pseudomonadati</taxon>
        <taxon>Pseudomonadota</taxon>
        <taxon>Betaproteobacteria</taxon>
        <taxon>Burkholderiales</taxon>
        <taxon>Burkholderiaceae</taxon>
        <taxon>Paraburkholderia</taxon>
    </lineage>
</organism>
<sequence>MAQWLFSSVGRPVAFVSGEHVFSDSGEFLGRLYGDEVWHDTYKGEIQRDNRIFFGVSKAGGVRNAASVPVRPGIPAAPVRPHPVELPGGYRDI</sequence>
<evidence type="ECO:0000313" key="1">
    <source>
        <dbReference type="EMBL" id="SDH78225.1"/>
    </source>
</evidence>
<dbReference type="Proteomes" id="UP000198900">
    <property type="component" value="Unassembled WGS sequence"/>
</dbReference>
<dbReference type="EMBL" id="FNDI01000008">
    <property type="protein sequence ID" value="SDH78225.1"/>
    <property type="molecule type" value="Genomic_DNA"/>
</dbReference>
<accession>A0A7Z7B5W4</accession>
<name>A0A7Z7B5W4_9BURK</name>
<dbReference type="AlphaFoldDB" id="A0A7Z7B5W4"/>
<evidence type="ECO:0000313" key="2">
    <source>
        <dbReference type="Proteomes" id="UP000198900"/>
    </source>
</evidence>
<reference evidence="1" key="1">
    <citation type="submission" date="2016-10" db="EMBL/GenBank/DDBJ databases">
        <authorList>
            <person name="Varghese N."/>
            <person name="Submissions S."/>
        </authorList>
    </citation>
    <scope>NUCLEOTIDE SEQUENCE [LARGE SCALE GENOMIC DNA]</scope>
    <source>
        <strain evidence="1">YR281</strain>
    </source>
</reference>
<comment type="caution">
    <text evidence="1">The sequence shown here is derived from an EMBL/GenBank/DDBJ whole genome shotgun (WGS) entry which is preliminary data.</text>
</comment>
<dbReference type="RefSeq" id="WP_425273130.1">
    <property type="nucleotide sequence ID" value="NZ_FNDI01000008.1"/>
</dbReference>
<protein>
    <submittedName>
        <fullName evidence="1">Uncharacterized protein</fullName>
    </submittedName>
</protein>
<proteinExistence type="predicted"/>
<gene>
    <name evidence="1" type="ORF">SAMN04487926_10812</name>
</gene>